<name>A0A3N9WYR5_9ACTN</name>
<reference evidence="1 2" key="1">
    <citation type="submission" date="2018-05" db="EMBL/GenBank/DDBJ databases">
        <title>Micromonospora from Atacama Desert.</title>
        <authorList>
            <person name="Carro L."/>
            <person name="Goodfellow M."/>
            <person name="Klenk H.-P."/>
        </authorList>
    </citation>
    <scope>NUCLEOTIDE SEQUENCE [LARGE SCALE GENOMIC DNA]</scope>
    <source>
        <strain evidence="1 2">LB39</strain>
    </source>
</reference>
<evidence type="ECO:0000313" key="1">
    <source>
        <dbReference type="EMBL" id="RQX05899.1"/>
    </source>
</evidence>
<dbReference type="RefSeq" id="WP_124771535.1">
    <property type="nucleotide sequence ID" value="NZ_QGSZ01000147.1"/>
</dbReference>
<comment type="caution">
    <text evidence="1">The sequence shown here is derived from an EMBL/GenBank/DDBJ whole genome shotgun (WGS) entry which is preliminary data.</text>
</comment>
<proteinExistence type="predicted"/>
<protein>
    <submittedName>
        <fullName evidence="1">Uncharacterized protein</fullName>
    </submittedName>
</protein>
<dbReference type="OrthoDB" id="3366833at2"/>
<evidence type="ECO:0000313" key="2">
    <source>
        <dbReference type="Proteomes" id="UP000282312"/>
    </source>
</evidence>
<organism evidence="1 2">
    <name type="scientific">Micromonospora inaquosa</name>
    <dbReference type="NCBI Taxonomy" id="2203716"/>
    <lineage>
        <taxon>Bacteria</taxon>
        <taxon>Bacillati</taxon>
        <taxon>Actinomycetota</taxon>
        <taxon>Actinomycetes</taxon>
        <taxon>Micromonosporales</taxon>
        <taxon>Micromonosporaceae</taxon>
        <taxon>Micromonospora</taxon>
    </lineage>
</organism>
<keyword evidence="2" id="KW-1185">Reference proteome</keyword>
<gene>
    <name evidence="1" type="ORF">DLJ59_06210</name>
</gene>
<sequence length="160" mass="17844">MTIRTQEEIVTRIWALRANSGDAFGFREEVLVEALDLDHAHQVIAPRHSAEWNQRADHESYARDYLRFAIGKIIDHRGNSASRSVDKLGELAWLLGRDDIVAAMDHADYPMYGAPKVKAFADGFGWPFLDDLDGDGRLSLARMADGQQCDPPGCERGCAD</sequence>
<dbReference type="Proteomes" id="UP000282312">
    <property type="component" value="Unassembled WGS sequence"/>
</dbReference>
<accession>A0A3N9WYR5</accession>
<dbReference type="EMBL" id="QGSZ01000147">
    <property type="protein sequence ID" value="RQX05899.1"/>
    <property type="molecule type" value="Genomic_DNA"/>
</dbReference>
<dbReference type="AlphaFoldDB" id="A0A3N9WYR5"/>